<name>A0A3A1U133_9MICO</name>
<dbReference type="PANTHER" id="PTHR16128:SF5">
    <property type="entry name" value="FAD_NAD(P)-BINDING OXIDOREDUCTASE FAMILY PROTEIN"/>
    <property type="match status" value="1"/>
</dbReference>
<reference evidence="3" key="1">
    <citation type="submission" date="2018-09" db="EMBL/GenBank/DDBJ databases">
        <authorList>
            <person name="Kim I."/>
        </authorList>
    </citation>
    <scope>NUCLEOTIDE SEQUENCE [LARGE SCALE GENOMIC DNA]</scope>
    <source>
        <strain evidence="3">DD4a</strain>
    </source>
</reference>
<dbReference type="InterPro" id="IPR002937">
    <property type="entry name" value="Amino_oxidase"/>
</dbReference>
<protein>
    <submittedName>
        <fullName evidence="2">FAD-dependent oxidoreductase</fullName>
    </submittedName>
</protein>
<dbReference type="InterPro" id="IPR036188">
    <property type="entry name" value="FAD/NAD-bd_sf"/>
</dbReference>
<evidence type="ECO:0000313" key="3">
    <source>
        <dbReference type="Proteomes" id="UP000265742"/>
    </source>
</evidence>
<dbReference type="Pfam" id="PF13450">
    <property type="entry name" value="NAD_binding_8"/>
    <property type="match status" value="1"/>
</dbReference>
<comment type="caution">
    <text evidence="2">The sequence shown here is derived from an EMBL/GenBank/DDBJ whole genome shotgun (WGS) entry which is preliminary data.</text>
</comment>
<dbReference type="Gene3D" id="3.50.50.60">
    <property type="entry name" value="FAD/NAD(P)-binding domain"/>
    <property type="match status" value="1"/>
</dbReference>
<evidence type="ECO:0000259" key="1">
    <source>
        <dbReference type="Pfam" id="PF01593"/>
    </source>
</evidence>
<dbReference type="EMBL" id="QXTG01000001">
    <property type="protein sequence ID" value="RIX30625.1"/>
    <property type="molecule type" value="Genomic_DNA"/>
</dbReference>
<dbReference type="PANTHER" id="PTHR16128">
    <property type="entry name" value="FAD/NAD(P)-BINDING OXIDOREDUCTASE FAMILY PROTEIN"/>
    <property type="match status" value="1"/>
</dbReference>
<dbReference type="Pfam" id="PF01593">
    <property type="entry name" value="Amino_oxidase"/>
    <property type="match status" value="1"/>
</dbReference>
<proteinExistence type="predicted"/>
<dbReference type="AlphaFoldDB" id="A0A3A1U133"/>
<dbReference type="Gene3D" id="3.90.660.10">
    <property type="match status" value="1"/>
</dbReference>
<dbReference type="Proteomes" id="UP000265742">
    <property type="component" value="Unassembled WGS sequence"/>
</dbReference>
<evidence type="ECO:0000313" key="2">
    <source>
        <dbReference type="EMBL" id="RIX30625.1"/>
    </source>
</evidence>
<accession>A0A3A1U133</accession>
<dbReference type="OrthoDB" id="5792777at2"/>
<sequence length="316" mass="33082">MSLDVLVVGGGISGAACARRVADAGLSVRLLDRGRRLGGRLAARTLEGHAVDLGGPYCTVSDDRFRAVADDWSARGLLREWTDTFRVAGPDGLGEAKTGPMRYAAPGGMRSLVEDLAAGLDVEQRTVGAVGPGRAVDGDLEAASVVVLAMPGPQAARVLRAEHLELLEEADQPYGAAIAVAARFPERTWPDFDAAFVSDLPIRWLADDGASHGDGAPVLVAHTTPDFAAEHLEDPEAAIAPALDAMRRVLGVDLEPAEAFAHRWTFAQPTASRDRTWSLSPAGIGLCGDGWSGKSRVEAAWLSGDDLGGAIAQHLA</sequence>
<feature type="domain" description="Amine oxidase" evidence="1">
    <location>
        <begin position="103"/>
        <end position="304"/>
    </location>
</feature>
<gene>
    <name evidence="2" type="ORF">D1781_04200</name>
</gene>
<keyword evidence="3" id="KW-1185">Reference proteome</keyword>
<dbReference type="RefSeq" id="WP_119480986.1">
    <property type="nucleotide sequence ID" value="NZ_QXTG01000001.1"/>
</dbReference>
<dbReference type="SUPFAM" id="SSF51905">
    <property type="entry name" value="FAD/NAD(P)-binding domain"/>
    <property type="match status" value="1"/>
</dbReference>
<dbReference type="GO" id="GO:0016491">
    <property type="term" value="F:oxidoreductase activity"/>
    <property type="evidence" value="ECO:0007669"/>
    <property type="project" value="InterPro"/>
</dbReference>
<organism evidence="2 3">
    <name type="scientific">Amnibacterium setariae</name>
    <dbReference type="NCBI Taxonomy" id="2306585"/>
    <lineage>
        <taxon>Bacteria</taxon>
        <taxon>Bacillati</taxon>
        <taxon>Actinomycetota</taxon>
        <taxon>Actinomycetes</taxon>
        <taxon>Micrococcales</taxon>
        <taxon>Microbacteriaceae</taxon>
        <taxon>Amnibacterium</taxon>
    </lineage>
</organism>